<dbReference type="Proteomes" id="UP001286313">
    <property type="component" value="Unassembled WGS sequence"/>
</dbReference>
<feature type="non-terminal residue" evidence="2">
    <location>
        <position position="1"/>
    </location>
</feature>
<proteinExistence type="predicted"/>
<feature type="region of interest" description="Disordered" evidence="1">
    <location>
        <begin position="1"/>
        <end position="42"/>
    </location>
</feature>
<evidence type="ECO:0000313" key="2">
    <source>
        <dbReference type="EMBL" id="KAK3856599.1"/>
    </source>
</evidence>
<dbReference type="EMBL" id="JAWQEG010005837">
    <property type="protein sequence ID" value="KAK3856599.1"/>
    <property type="molecule type" value="Genomic_DNA"/>
</dbReference>
<feature type="compositionally biased region" description="Gly residues" evidence="1">
    <location>
        <begin position="70"/>
        <end position="84"/>
    </location>
</feature>
<dbReference type="AlphaFoldDB" id="A0AAE1BWN8"/>
<protein>
    <submittedName>
        <fullName evidence="2">Uncharacterized protein</fullName>
    </submittedName>
</protein>
<feature type="compositionally biased region" description="Basic residues" evidence="1">
    <location>
        <begin position="19"/>
        <end position="28"/>
    </location>
</feature>
<reference evidence="2" key="1">
    <citation type="submission" date="2023-10" db="EMBL/GenBank/DDBJ databases">
        <title>Genome assemblies of two species of porcelain crab, Petrolisthes cinctipes and Petrolisthes manimaculis (Anomura: Porcellanidae).</title>
        <authorList>
            <person name="Angst P."/>
        </authorList>
    </citation>
    <scope>NUCLEOTIDE SEQUENCE</scope>
    <source>
        <strain evidence="2">PB745_01</strain>
        <tissue evidence="2">Gill</tissue>
    </source>
</reference>
<gene>
    <name evidence="2" type="ORF">Pcinc_037087</name>
</gene>
<name>A0AAE1BWN8_PETCI</name>
<keyword evidence="3" id="KW-1185">Reference proteome</keyword>
<comment type="caution">
    <text evidence="2">The sequence shown here is derived from an EMBL/GenBank/DDBJ whole genome shotgun (WGS) entry which is preliminary data.</text>
</comment>
<accession>A0AAE1BWN8</accession>
<evidence type="ECO:0000313" key="3">
    <source>
        <dbReference type="Proteomes" id="UP001286313"/>
    </source>
</evidence>
<evidence type="ECO:0000256" key="1">
    <source>
        <dbReference type="SAM" id="MobiDB-lite"/>
    </source>
</evidence>
<sequence length="115" mass="11828">SSDPGDVEYAELTFSNGKSKNKKNKKKSGSQGANGTIPTEDDSTIYAVIDHARTAQQTTHQRNNKAGGKQALGGVGGGGGGGGNNSTTTTTTDPCPLRQPDEIPLMHALTLESSV</sequence>
<feature type="region of interest" description="Disordered" evidence="1">
    <location>
        <begin position="55"/>
        <end position="100"/>
    </location>
</feature>
<organism evidence="2 3">
    <name type="scientific">Petrolisthes cinctipes</name>
    <name type="common">Flat porcelain crab</name>
    <dbReference type="NCBI Taxonomy" id="88211"/>
    <lineage>
        <taxon>Eukaryota</taxon>
        <taxon>Metazoa</taxon>
        <taxon>Ecdysozoa</taxon>
        <taxon>Arthropoda</taxon>
        <taxon>Crustacea</taxon>
        <taxon>Multicrustacea</taxon>
        <taxon>Malacostraca</taxon>
        <taxon>Eumalacostraca</taxon>
        <taxon>Eucarida</taxon>
        <taxon>Decapoda</taxon>
        <taxon>Pleocyemata</taxon>
        <taxon>Anomura</taxon>
        <taxon>Galatheoidea</taxon>
        <taxon>Porcellanidae</taxon>
        <taxon>Petrolisthes</taxon>
    </lineage>
</organism>